<evidence type="ECO:0000313" key="1">
    <source>
        <dbReference type="Proteomes" id="UP000887565"/>
    </source>
</evidence>
<sequence length="131" mass="15051">IDSEDDFIEENNNTRQQRVFRPLILIVTKLLTALLQYEKPASHGTDPATFHDLYKENLTPIITGSQNSEKVIYEDKSCQTDCNDVKKQGKAINSQKMKKRHLCFMQPVGSEQVEEEDVFEMNEEGVNNDNT</sequence>
<evidence type="ECO:0000313" key="2">
    <source>
        <dbReference type="WBParaSite" id="nRc.2.0.1.t16728-RA"/>
    </source>
</evidence>
<keyword evidence="1" id="KW-1185">Reference proteome</keyword>
<dbReference type="AlphaFoldDB" id="A0A915IR96"/>
<organism evidence="1 2">
    <name type="scientific">Romanomermis culicivorax</name>
    <name type="common">Nematode worm</name>
    <dbReference type="NCBI Taxonomy" id="13658"/>
    <lineage>
        <taxon>Eukaryota</taxon>
        <taxon>Metazoa</taxon>
        <taxon>Ecdysozoa</taxon>
        <taxon>Nematoda</taxon>
        <taxon>Enoplea</taxon>
        <taxon>Dorylaimia</taxon>
        <taxon>Mermithida</taxon>
        <taxon>Mermithoidea</taxon>
        <taxon>Mermithidae</taxon>
        <taxon>Romanomermis</taxon>
    </lineage>
</organism>
<dbReference type="WBParaSite" id="nRc.2.0.1.t16728-RA">
    <property type="protein sequence ID" value="nRc.2.0.1.t16728-RA"/>
    <property type="gene ID" value="nRc.2.0.1.g16728"/>
</dbReference>
<protein>
    <submittedName>
        <fullName evidence="2">Uncharacterized protein</fullName>
    </submittedName>
</protein>
<accession>A0A915IR96</accession>
<reference evidence="2" key="1">
    <citation type="submission" date="2022-11" db="UniProtKB">
        <authorList>
            <consortium name="WormBaseParasite"/>
        </authorList>
    </citation>
    <scope>IDENTIFICATION</scope>
</reference>
<dbReference type="Proteomes" id="UP000887565">
    <property type="component" value="Unplaced"/>
</dbReference>
<proteinExistence type="predicted"/>
<name>A0A915IR96_ROMCU</name>